<evidence type="ECO:0000313" key="3">
    <source>
        <dbReference type="EMBL" id="EEC78148.1"/>
    </source>
</evidence>
<feature type="compositionally biased region" description="Low complexity" evidence="1">
    <location>
        <begin position="289"/>
        <end position="306"/>
    </location>
</feature>
<dbReference type="OMA" id="HHEAYPR"/>
<dbReference type="PANTHER" id="PTHR34145">
    <property type="entry name" value="OS02G0105600 PROTEIN"/>
    <property type="match status" value="1"/>
</dbReference>
<feature type="region of interest" description="Disordered" evidence="1">
    <location>
        <begin position="267"/>
        <end position="332"/>
    </location>
</feature>
<dbReference type="HOGENOM" id="CLU_014003_0_0_1"/>
<dbReference type="AlphaFoldDB" id="B8AVN1"/>
<name>B8AVN1_ORYSI</name>
<feature type="region of interest" description="Disordered" evidence="1">
    <location>
        <begin position="1"/>
        <end position="41"/>
    </location>
</feature>
<feature type="domain" description="At1g61320/AtMIF1 LRR" evidence="2">
    <location>
        <begin position="400"/>
        <end position="652"/>
    </location>
</feature>
<dbReference type="PANTHER" id="PTHR34145:SF61">
    <property type="entry name" value="OS07G0161500 PROTEIN"/>
    <property type="match status" value="1"/>
</dbReference>
<dbReference type="InterPro" id="IPR032675">
    <property type="entry name" value="LRR_dom_sf"/>
</dbReference>
<dbReference type="STRING" id="39946.B8AVN1"/>
<keyword evidence="4" id="KW-1185">Reference proteome</keyword>
<dbReference type="Gramene" id="BGIOSGA014205-TA">
    <property type="protein sequence ID" value="BGIOSGA014205-PA"/>
    <property type="gene ID" value="BGIOSGA014205"/>
</dbReference>
<dbReference type="Gene3D" id="3.80.10.10">
    <property type="entry name" value="Ribonuclease Inhibitor"/>
    <property type="match status" value="1"/>
</dbReference>
<dbReference type="Proteomes" id="UP000007015">
    <property type="component" value="Chromosome 4"/>
</dbReference>
<dbReference type="EMBL" id="CM000129">
    <property type="protein sequence ID" value="EEC78148.1"/>
    <property type="molecule type" value="Genomic_DNA"/>
</dbReference>
<protein>
    <recommendedName>
        <fullName evidence="2">At1g61320/AtMIF1 LRR domain-containing protein</fullName>
    </recommendedName>
</protein>
<feature type="compositionally biased region" description="Basic and acidic residues" evidence="1">
    <location>
        <begin position="310"/>
        <end position="332"/>
    </location>
</feature>
<dbReference type="SUPFAM" id="SSF52058">
    <property type="entry name" value="L domain-like"/>
    <property type="match status" value="1"/>
</dbReference>
<feature type="compositionally biased region" description="Basic residues" evidence="1">
    <location>
        <begin position="1"/>
        <end position="10"/>
    </location>
</feature>
<organism evidence="3 4">
    <name type="scientific">Oryza sativa subsp. indica</name>
    <name type="common">Rice</name>
    <dbReference type="NCBI Taxonomy" id="39946"/>
    <lineage>
        <taxon>Eukaryota</taxon>
        <taxon>Viridiplantae</taxon>
        <taxon>Streptophyta</taxon>
        <taxon>Embryophyta</taxon>
        <taxon>Tracheophyta</taxon>
        <taxon>Spermatophyta</taxon>
        <taxon>Magnoliopsida</taxon>
        <taxon>Liliopsida</taxon>
        <taxon>Poales</taxon>
        <taxon>Poaceae</taxon>
        <taxon>BOP clade</taxon>
        <taxon>Oryzoideae</taxon>
        <taxon>Oryzeae</taxon>
        <taxon>Oryzinae</taxon>
        <taxon>Oryza</taxon>
        <taxon>Oryza sativa</taxon>
    </lineage>
</organism>
<dbReference type="InterPro" id="IPR053772">
    <property type="entry name" value="At1g61320/At1g61330-like"/>
</dbReference>
<evidence type="ECO:0000259" key="2">
    <source>
        <dbReference type="Pfam" id="PF23622"/>
    </source>
</evidence>
<proteinExistence type="predicted"/>
<reference evidence="3 4" key="1">
    <citation type="journal article" date="2005" name="PLoS Biol.">
        <title>The genomes of Oryza sativa: a history of duplications.</title>
        <authorList>
            <person name="Yu J."/>
            <person name="Wang J."/>
            <person name="Lin W."/>
            <person name="Li S."/>
            <person name="Li H."/>
            <person name="Zhou J."/>
            <person name="Ni P."/>
            <person name="Dong W."/>
            <person name="Hu S."/>
            <person name="Zeng C."/>
            <person name="Zhang J."/>
            <person name="Zhang Y."/>
            <person name="Li R."/>
            <person name="Xu Z."/>
            <person name="Li S."/>
            <person name="Li X."/>
            <person name="Zheng H."/>
            <person name="Cong L."/>
            <person name="Lin L."/>
            <person name="Yin J."/>
            <person name="Geng J."/>
            <person name="Li G."/>
            <person name="Shi J."/>
            <person name="Liu J."/>
            <person name="Lv H."/>
            <person name="Li J."/>
            <person name="Wang J."/>
            <person name="Deng Y."/>
            <person name="Ran L."/>
            <person name="Shi X."/>
            <person name="Wang X."/>
            <person name="Wu Q."/>
            <person name="Li C."/>
            <person name="Ren X."/>
            <person name="Wang J."/>
            <person name="Wang X."/>
            <person name="Li D."/>
            <person name="Liu D."/>
            <person name="Zhang X."/>
            <person name="Ji Z."/>
            <person name="Zhao W."/>
            <person name="Sun Y."/>
            <person name="Zhang Z."/>
            <person name="Bao J."/>
            <person name="Han Y."/>
            <person name="Dong L."/>
            <person name="Ji J."/>
            <person name="Chen P."/>
            <person name="Wu S."/>
            <person name="Liu J."/>
            <person name="Xiao Y."/>
            <person name="Bu D."/>
            <person name="Tan J."/>
            <person name="Yang L."/>
            <person name="Ye C."/>
            <person name="Zhang J."/>
            <person name="Xu J."/>
            <person name="Zhou Y."/>
            <person name="Yu Y."/>
            <person name="Zhang B."/>
            <person name="Zhuang S."/>
            <person name="Wei H."/>
            <person name="Liu B."/>
            <person name="Lei M."/>
            <person name="Yu H."/>
            <person name="Li Y."/>
            <person name="Xu H."/>
            <person name="Wei S."/>
            <person name="He X."/>
            <person name="Fang L."/>
            <person name="Zhang Z."/>
            <person name="Zhang Y."/>
            <person name="Huang X."/>
            <person name="Su Z."/>
            <person name="Tong W."/>
            <person name="Li J."/>
            <person name="Tong Z."/>
            <person name="Li S."/>
            <person name="Ye J."/>
            <person name="Wang L."/>
            <person name="Fang L."/>
            <person name="Lei T."/>
            <person name="Chen C."/>
            <person name="Chen H."/>
            <person name="Xu Z."/>
            <person name="Li H."/>
            <person name="Huang H."/>
            <person name="Zhang F."/>
            <person name="Xu H."/>
            <person name="Li N."/>
            <person name="Zhao C."/>
            <person name="Li S."/>
            <person name="Dong L."/>
            <person name="Huang Y."/>
            <person name="Li L."/>
            <person name="Xi Y."/>
            <person name="Qi Q."/>
            <person name="Li W."/>
            <person name="Zhang B."/>
            <person name="Hu W."/>
            <person name="Zhang Y."/>
            <person name="Tian X."/>
            <person name="Jiao Y."/>
            <person name="Liang X."/>
            <person name="Jin J."/>
            <person name="Gao L."/>
            <person name="Zheng W."/>
            <person name="Hao B."/>
            <person name="Liu S."/>
            <person name="Wang W."/>
            <person name="Yuan L."/>
            <person name="Cao M."/>
            <person name="McDermott J."/>
            <person name="Samudrala R."/>
            <person name="Wang J."/>
            <person name="Wong G.K."/>
            <person name="Yang H."/>
        </authorList>
    </citation>
    <scope>NUCLEOTIDE SEQUENCE [LARGE SCALE GENOMIC DNA]</scope>
    <source>
        <strain evidence="4">cv. 93-11</strain>
    </source>
</reference>
<feature type="compositionally biased region" description="Low complexity" evidence="1">
    <location>
        <begin position="17"/>
        <end position="33"/>
    </location>
</feature>
<gene>
    <name evidence="3" type="ORF">OsI_17707</name>
</gene>
<evidence type="ECO:0000256" key="1">
    <source>
        <dbReference type="SAM" id="MobiDB-lite"/>
    </source>
</evidence>
<dbReference type="Pfam" id="PF23622">
    <property type="entry name" value="LRR_At1g61320_AtMIF1"/>
    <property type="match status" value="1"/>
</dbReference>
<dbReference type="InterPro" id="IPR055357">
    <property type="entry name" value="LRR_At1g61320_AtMIF1"/>
</dbReference>
<evidence type="ECO:0000313" key="4">
    <source>
        <dbReference type="Proteomes" id="UP000007015"/>
    </source>
</evidence>
<accession>B8AVN1</accession>
<sequence length="688" mass="76763">MAARGSKKRKLAEEDPGIIGAGRPPSPPSGSRGSADRRLGVVVVADPDSDQGSCDSLLSDATTRLTQDDAAEAASRLLIAVVVRSPEALLAFVQRLTPEAVFRAIDWDLVPSGEARKIAEGRTHWTEEELRVFLQSCLEEIQARNIISSSPEAQGFINLERKMLERAGKIVTKKQVKWRWTWLESKATGFARDPVTQAILAPDKWWESQESERKGAKAFKDAPLKCIDEHHAVFQGRMVVEDHSNVPGAQPVVDQQPAHQPMINVEDIRAPPLPPPSAAARVKGKRPSATESGTSGSSSKSRTCSDSSDEALHRLADDSRVESMESLAEREEEKKVRGLEACMDMVEADGYPPGSELWYMAAQLFRDDACWHQFFLDDRHTAESRLRFIQVPADSRGSLNLTKLSLREVDITDEDLHQFLSECNHLREVDITDCRMLTNLRVPGHLNQLKSLLVAICPLLREIKLSCGLTALDYRGPFIPLQLAIPSQTTNVSISLLTFHSALGYIFSDLPSTLTNLETLTLKSKQVERIDMLSRLPRLISLRHLTLGLTISDLPQRKIDLLDFASLLKAAPFMEKLELHMKMVCVHQRYCQDDGELRSLPRCPHSHLSWVQITGFFGEKDQLELALHILRNATFLKAMVIETSLNTESESVNCYPERLSPDGYSVALEFLGKEDHNNAVHVLEADDE</sequence>